<evidence type="ECO:0000256" key="7">
    <source>
        <dbReference type="SAM" id="Phobius"/>
    </source>
</evidence>
<dbReference type="EMBL" id="RBNH01000004">
    <property type="protein sequence ID" value="RKO25580.1"/>
    <property type="molecule type" value="Genomic_DNA"/>
</dbReference>
<comment type="subcellular location">
    <subcellularLocation>
        <location evidence="1">Endomembrane system</location>
        <topology evidence="1">Multi-pass membrane protein</topology>
    </subcellularLocation>
</comment>
<dbReference type="PANTHER" id="PTHR12639:SF7">
    <property type="entry name" value="HTTM DOMAIN-CONTAINING PROTEIN"/>
    <property type="match status" value="1"/>
</dbReference>
<dbReference type="Pfam" id="PF05090">
    <property type="entry name" value="HTTM"/>
    <property type="match status" value="1"/>
</dbReference>
<comment type="caution">
    <text evidence="9">The sequence shown here is derived from an EMBL/GenBank/DDBJ whole genome shotgun (WGS) entry which is preliminary data.</text>
</comment>
<evidence type="ECO:0000259" key="8">
    <source>
        <dbReference type="SMART" id="SM00752"/>
    </source>
</evidence>
<dbReference type="InterPro" id="IPR007782">
    <property type="entry name" value="VKG_COase"/>
</dbReference>
<organism evidence="9 10">
    <name type="scientific">Pseudarthrobacter phenanthrenivorans</name>
    <name type="common">Arthrobacter phenanthrenivorans</name>
    <dbReference type="NCBI Taxonomy" id="361575"/>
    <lineage>
        <taxon>Bacteria</taxon>
        <taxon>Bacillati</taxon>
        <taxon>Actinomycetota</taxon>
        <taxon>Actinomycetes</taxon>
        <taxon>Micrococcales</taxon>
        <taxon>Micrococcaceae</taxon>
        <taxon>Pseudarthrobacter</taxon>
    </lineage>
</organism>
<reference evidence="9 10" key="1">
    <citation type="submission" date="2018-10" db="EMBL/GenBank/DDBJ databases">
        <title>Genome-guide identification and characterization of bacteria that degrade polycyclic aromatic hydrocarbons and resist hexavalent chromium simultaneously.</title>
        <authorList>
            <person name="Feng H."/>
        </authorList>
    </citation>
    <scope>NUCLEOTIDE SEQUENCE [LARGE SCALE GENOMIC DNA]</scope>
    <source>
        <strain evidence="9 10">J015</strain>
    </source>
</reference>
<dbReference type="GO" id="GO:0012505">
    <property type="term" value="C:endomembrane system"/>
    <property type="evidence" value="ECO:0007669"/>
    <property type="project" value="UniProtKB-SubCell"/>
</dbReference>
<dbReference type="PANTHER" id="PTHR12639">
    <property type="entry name" value="VITAMIN K-DEPENDENT GAMMA-CARBOXYLASE"/>
    <property type="match status" value="1"/>
</dbReference>
<evidence type="ECO:0000256" key="3">
    <source>
        <dbReference type="ARBA" id="ARBA00022989"/>
    </source>
</evidence>
<dbReference type="GO" id="GO:0008488">
    <property type="term" value="F:gamma-glutamyl carboxylase activity"/>
    <property type="evidence" value="ECO:0007669"/>
    <property type="project" value="InterPro"/>
</dbReference>
<feature type="transmembrane region" description="Helical" evidence="7">
    <location>
        <begin position="212"/>
        <end position="228"/>
    </location>
</feature>
<sequence length="268" mass="28503">MRRILSDFMDPRPLALARMLVGVAAAGFSFEWISVLARAASGKYLALPVFAGWPAPSPVLVLVLFALSLLASAAMVLGLAGRLPALLTSGTTAAVLLADQQTYSNHLVLLMMLAGYLGMSGAAEAWTVSRAEHPAKVAYWPAFLIKAQITTVYAWTAVAKINPQYLSGEVLGTYLQPWAPIPDEILPIVAVSSILAEVFLAVGLWIARTRRAAFVAGAALHIGIVVLLQNPAPLIGFAVLMAAGYVLFAAGRESWPIFRGSRPSVPWP</sequence>
<feature type="transmembrane region" description="Helical" evidence="7">
    <location>
        <begin position="185"/>
        <end position="205"/>
    </location>
</feature>
<evidence type="ECO:0000256" key="6">
    <source>
        <dbReference type="ARBA" id="ARBA00023239"/>
    </source>
</evidence>
<dbReference type="Proteomes" id="UP000273159">
    <property type="component" value="Unassembled WGS sequence"/>
</dbReference>
<evidence type="ECO:0000256" key="2">
    <source>
        <dbReference type="ARBA" id="ARBA00022692"/>
    </source>
</evidence>
<keyword evidence="3 7" id="KW-1133">Transmembrane helix</keyword>
<accession>A0A3B0G069</accession>
<evidence type="ECO:0000256" key="1">
    <source>
        <dbReference type="ARBA" id="ARBA00004127"/>
    </source>
</evidence>
<dbReference type="InterPro" id="IPR053934">
    <property type="entry name" value="HTTM_dom"/>
</dbReference>
<feature type="transmembrane region" description="Helical" evidence="7">
    <location>
        <begin position="234"/>
        <end position="251"/>
    </location>
</feature>
<dbReference type="AlphaFoldDB" id="A0A3B0G069"/>
<feature type="transmembrane region" description="Helical" evidence="7">
    <location>
        <begin position="55"/>
        <end position="80"/>
    </location>
</feature>
<keyword evidence="6" id="KW-0456">Lyase</keyword>
<evidence type="ECO:0000256" key="4">
    <source>
        <dbReference type="ARBA" id="ARBA00023136"/>
    </source>
</evidence>
<proteinExistence type="predicted"/>
<keyword evidence="4 7" id="KW-0472">Membrane</keyword>
<evidence type="ECO:0000313" key="9">
    <source>
        <dbReference type="EMBL" id="RKO25580.1"/>
    </source>
</evidence>
<gene>
    <name evidence="9" type="ORF">D7Z96_07215</name>
</gene>
<evidence type="ECO:0000313" key="10">
    <source>
        <dbReference type="Proteomes" id="UP000273159"/>
    </source>
</evidence>
<dbReference type="InterPro" id="IPR011020">
    <property type="entry name" value="HTTM-like"/>
</dbReference>
<keyword evidence="2 7" id="KW-0812">Transmembrane</keyword>
<feature type="domain" description="HTTM-like" evidence="8">
    <location>
        <begin position="6"/>
        <end position="253"/>
    </location>
</feature>
<evidence type="ECO:0000256" key="5">
    <source>
        <dbReference type="ARBA" id="ARBA00023157"/>
    </source>
</evidence>
<feature type="transmembrane region" description="Helical" evidence="7">
    <location>
        <begin position="107"/>
        <end position="126"/>
    </location>
</feature>
<dbReference type="GO" id="GO:0019842">
    <property type="term" value="F:vitamin binding"/>
    <property type="evidence" value="ECO:0007669"/>
    <property type="project" value="TreeGrafter"/>
</dbReference>
<protein>
    <recommendedName>
        <fullName evidence="8">HTTM-like domain-containing protein</fullName>
    </recommendedName>
</protein>
<name>A0A3B0G069_PSEPS</name>
<dbReference type="SMART" id="SM00752">
    <property type="entry name" value="HTTM"/>
    <property type="match status" value="1"/>
</dbReference>
<dbReference type="RefSeq" id="WP_120692046.1">
    <property type="nucleotide sequence ID" value="NZ_RBNH01000004.1"/>
</dbReference>
<keyword evidence="5" id="KW-1015">Disulfide bond</keyword>
<reference evidence="10" key="2">
    <citation type="submission" date="2018-10" db="EMBL/GenBank/DDBJ databases">
        <authorList>
            <person name="Wang Y."/>
            <person name="Wang J."/>
            <person name="Yang X."/>
            <person name="Wang Z."/>
            <person name="Huang Y."/>
        </authorList>
    </citation>
    <scope>NUCLEOTIDE SEQUENCE [LARGE SCALE GENOMIC DNA]</scope>
    <source>
        <strain evidence="10">J015</strain>
    </source>
</reference>